<dbReference type="AlphaFoldDB" id="A0A382ANB8"/>
<feature type="non-terminal residue" evidence="17">
    <location>
        <position position="1"/>
    </location>
</feature>
<dbReference type="Pfam" id="PF14849">
    <property type="entry name" value="YidC_periplas"/>
    <property type="match status" value="1"/>
</dbReference>
<name>A0A382ANB8_9ZZZZ</name>
<evidence type="ECO:0000256" key="8">
    <source>
        <dbReference type="ARBA" id="ARBA00022989"/>
    </source>
</evidence>
<feature type="domain" description="Membrane insertase YidC N-terminal" evidence="16">
    <location>
        <begin position="80"/>
        <end position="355"/>
    </location>
</feature>
<dbReference type="InterPro" id="IPR019998">
    <property type="entry name" value="Membr_insert_YidC"/>
</dbReference>
<evidence type="ECO:0000256" key="7">
    <source>
        <dbReference type="ARBA" id="ARBA00022927"/>
    </source>
</evidence>
<proteinExistence type="inferred from homology"/>
<keyword evidence="8 14" id="KW-1133">Transmembrane helix</keyword>
<evidence type="ECO:0000256" key="9">
    <source>
        <dbReference type="ARBA" id="ARBA00023136"/>
    </source>
</evidence>
<feature type="transmembrane region" description="Helical" evidence="14">
    <location>
        <begin position="374"/>
        <end position="392"/>
    </location>
</feature>
<evidence type="ECO:0000256" key="5">
    <source>
        <dbReference type="ARBA" id="ARBA00022475"/>
    </source>
</evidence>
<reference evidence="17" key="1">
    <citation type="submission" date="2018-05" db="EMBL/GenBank/DDBJ databases">
        <authorList>
            <person name="Lanie J.A."/>
            <person name="Ng W.-L."/>
            <person name="Kazmierczak K.M."/>
            <person name="Andrzejewski T.M."/>
            <person name="Davidsen T.M."/>
            <person name="Wayne K.J."/>
            <person name="Tettelin H."/>
            <person name="Glass J.I."/>
            <person name="Rusch D."/>
            <person name="Podicherti R."/>
            <person name="Tsui H.-C.T."/>
            <person name="Winkler M.E."/>
        </authorList>
    </citation>
    <scope>NUCLEOTIDE SEQUENCE</scope>
</reference>
<accession>A0A382ANB8</accession>
<keyword evidence="6 14" id="KW-0812">Transmembrane</keyword>
<dbReference type="CDD" id="cd20070">
    <property type="entry name" value="5TM_YidC_Alb3"/>
    <property type="match status" value="1"/>
</dbReference>
<dbReference type="CDD" id="cd19961">
    <property type="entry name" value="EcYidC-like_peri"/>
    <property type="match status" value="1"/>
</dbReference>
<keyword evidence="5" id="KW-1003">Cell membrane</keyword>
<evidence type="ECO:0000256" key="2">
    <source>
        <dbReference type="ARBA" id="ARBA00010527"/>
    </source>
</evidence>
<keyword evidence="7" id="KW-0653">Protein transport</keyword>
<dbReference type="GO" id="GO:0032977">
    <property type="term" value="F:membrane insertase activity"/>
    <property type="evidence" value="ECO:0007669"/>
    <property type="project" value="InterPro"/>
</dbReference>
<dbReference type="GO" id="GO:0051205">
    <property type="term" value="P:protein insertion into membrane"/>
    <property type="evidence" value="ECO:0007669"/>
    <property type="project" value="TreeGrafter"/>
</dbReference>
<dbReference type="Pfam" id="PF02096">
    <property type="entry name" value="60KD_IMP"/>
    <property type="match status" value="1"/>
</dbReference>
<dbReference type="InterPro" id="IPR038221">
    <property type="entry name" value="YidC_periplasmic_sf"/>
</dbReference>
<feature type="domain" description="Membrane insertase YidC/Oxa/ALB C-terminal" evidence="15">
    <location>
        <begin position="374"/>
        <end position="552"/>
    </location>
</feature>
<dbReference type="Gene3D" id="2.70.98.90">
    <property type="match status" value="1"/>
</dbReference>
<feature type="compositionally biased region" description="Basic and acidic residues" evidence="13">
    <location>
        <begin position="67"/>
        <end position="76"/>
    </location>
</feature>
<feature type="transmembrane region" description="Helical" evidence="14">
    <location>
        <begin position="437"/>
        <end position="464"/>
    </location>
</feature>
<feature type="transmembrane region" description="Helical" evidence="14">
    <location>
        <begin position="514"/>
        <end position="538"/>
    </location>
</feature>
<dbReference type="InterPro" id="IPR028055">
    <property type="entry name" value="YidC/Oxa/ALB_C"/>
</dbReference>
<dbReference type="InterPro" id="IPR001708">
    <property type="entry name" value="YidC/ALB3/OXA1/COX18"/>
</dbReference>
<feature type="region of interest" description="Disordered" evidence="13">
    <location>
        <begin position="26"/>
        <end position="76"/>
    </location>
</feature>
<dbReference type="PANTHER" id="PTHR12428">
    <property type="entry name" value="OXA1"/>
    <property type="match status" value="1"/>
</dbReference>
<dbReference type="GO" id="GO:0015031">
    <property type="term" value="P:protein transport"/>
    <property type="evidence" value="ECO:0007669"/>
    <property type="project" value="UniProtKB-KW"/>
</dbReference>
<evidence type="ECO:0000256" key="11">
    <source>
        <dbReference type="ARBA" id="ARBA00033245"/>
    </source>
</evidence>
<dbReference type="HAMAP" id="MF_01810">
    <property type="entry name" value="YidC_type1"/>
    <property type="match status" value="1"/>
</dbReference>
<dbReference type="InterPro" id="IPR047196">
    <property type="entry name" value="YidC_ALB_C"/>
</dbReference>
<gene>
    <name evidence="17" type="ORF">METZ01_LOCUS155832</name>
</gene>
<keyword evidence="4" id="KW-0813">Transport</keyword>
<evidence type="ECO:0000259" key="16">
    <source>
        <dbReference type="Pfam" id="PF14849"/>
    </source>
</evidence>
<keyword evidence="10" id="KW-0143">Chaperone</keyword>
<dbReference type="GO" id="GO:0005886">
    <property type="term" value="C:plasma membrane"/>
    <property type="evidence" value="ECO:0007669"/>
    <property type="project" value="UniProtKB-SubCell"/>
</dbReference>
<dbReference type="InterPro" id="IPR028053">
    <property type="entry name" value="Membr_insert_YidC_N"/>
</dbReference>
<protein>
    <recommendedName>
        <fullName evidence="3">Membrane protein insertase YidC</fullName>
    </recommendedName>
    <alternativeName>
        <fullName evidence="12">Foldase YidC</fullName>
    </alternativeName>
    <alternativeName>
        <fullName evidence="11">Membrane integrase YidC</fullName>
    </alternativeName>
</protein>
<evidence type="ECO:0000256" key="14">
    <source>
        <dbReference type="SAM" id="Phobius"/>
    </source>
</evidence>
<evidence type="ECO:0000256" key="6">
    <source>
        <dbReference type="ARBA" id="ARBA00022692"/>
    </source>
</evidence>
<keyword evidence="9 14" id="KW-0472">Membrane</keyword>
<evidence type="ECO:0000259" key="15">
    <source>
        <dbReference type="Pfam" id="PF02096"/>
    </source>
</evidence>
<evidence type="ECO:0000256" key="4">
    <source>
        <dbReference type="ARBA" id="ARBA00022448"/>
    </source>
</evidence>
<evidence type="ECO:0000256" key="10">
    <source>
        <dbReference type="ARBA" id="ARBA00023186"/>
    </source>
</evidence>
<comment type="similarity">
    <text evidence="2">Belongs to the OXA1/ALB3/YidC family. Type 1 subfamily.</text>
</comment>
<feature type="transmembrane region" description="Helical" evidence="14">
    <location>
        <begin position="484"/>
        <end position="502"/>
    </location>
</feature>
<dbReference type="NCBIfam" id="TIGR03592">
    <property type="entry name" value="yidC_oxa1_cterm"/>
    <property type="match status" value="1"/>
</dbReference>
<evidence type="ECO:0000256" key="1">
    <source>
        <dbReference type="ARBA" id="ARBA00004429"/>
    </source>
</evidence>
<dbReference type="PANTHER" id="PTHR12428:SF65">
    <property type="entry name" value="CYTOCHROME C OXIDASE ASSEMBLY PROTEIN COX18, MITOCHONDRIAL"/>
    <property type="match status" value="1"/>
</dbReference>
<evidence type="ECO:0000256" key="12">
    <source>
        <dbReference type="ARBA" id="ARBA00033342"/>
    </source>
</evidence>
<dbReference type="PRINTS" id="PR00701">
    <property type="entry name" value="60KDINNERMP"/>
</dbReference>
<evidence type="ECO:0000256" key="13">
    <source>
        <dbReference type="SAM" id="MobiDB-lite"/>
    </source>
</evidence>
<dbReference type="NCBIfam" id="TIGR03593">
    <property type="entry name" value="yidC_nterm"/>
    <property type="match status" value="1"/>
</dbReference>
<evidence type="ECO:0000256" key="3">
    <source>
        <dbReference type="ARBA" id="ARBA00015325"/>
    </source>
</evidence>
<comment type="subcellular location">
    <subcellularLocation>
        <location evidence="1">Cell inner membrane</location>
        <topology evidence="1">Multi-pass membrane protein</topology>
    </subcellularLocation>
</comment>
<organism evidence="17">
    <name type="scientific">marine metagenome</name>
    <dbReference type="NCBI Taxonomy" id="408172"/>
    <lineage>
        <taxon>unclassified sequences</taxon>
        <taxon>metagenomes</taxon>
        <taxon>ecological metagenomes</taxon>
    </lineage>
</organism>
<dbReference type="EMBL" id="UINC01026116">
    <property type="protein sequence ID" value="SVB02978.1"/>
    <property type="molecule type" value="Genomic_DNA"/>
</dbReference>
<sequence length="570" mass="63450">VLAIALMFLVLMGTNRLFPPVIPEETLSPDSSVADSGGGVVADDPDGGPVLPSLPEVLDDASAGAPSEDRPEEGLPERQVIVESPLYRFSFSSYGARLISAELPQFQALNREGLVDLIPEGVEGQLSQRLIVGSDTVDLSRVPYTVEPEGGLSLSGSDEAGILRFTYQNPTSDFRFTMSYTFNPDTYSVRVSGEVSGLPERPVLLTDLGEGVAFTEADSAQEARMMAYVYNHLDDGIQSTILDGVEPEIVQGPLLWAAFRSKFFVTALLAGESEEGTSEGLTTDRDYLSALIVREGSLPERVKVETAQSVGNDGRFTYRLFMGPQEYTRLSSLGQGMEEVNPYGWRFFRPIIRPFVSVIMAILVFLHTNLAIGYGWVLIVFGVAMRIVLFPLNHRAMKAQLRNMSVQPLVQEIQKKYKDNPEKLQKEMMRLYKEHGFNPLAGCLPMLLPFPMLIALFFVFQNTIELRGVPFLWLADLSAKDPLFILPVLLAISMFLMQWVSLRSLDQPNPQMKMMMWMMPPFMLFIFMNLASGLNLYYATANIATIPQQIWIAGERKKMKGQVPPKLESD</sequence>
<evidence type="ECO:0000313" key="17">
    <source>
        <dbReference type="EMBL" id="SVB02978.1"/>
    </source>
</evidence>